<organism evidence="2 3">
    <name type="scientific">Tupaia chinensis</name>
    <name type="common">Chinese tree shrew</name>
    <name type="synonym">Tupaia belangeri chinensis</name>
    <dbReference type="NCBI Taxonomy" id="246437"/>
    <lineage>
        <taxon>Eukaryota</taxon>
        <taxon>Metazoa</taxon>
        <taxon>Chordata</taxon>
        <taxon>Craniata</taxon>
        <taxon>Vertebrata</taxon>
        <taxon>Euteleostomi</taxon>
        <taxon>Mammalia</taxon>
        <taxon>Eutheria</taxon>
        <taxon>Euarchontoglires</taxon>
        <taxon>Scandentia</taxon>
        <taxon>Tupaiidae</taxon>
        <taxon>Tupaia</taxon>
    </lineage>
</organism>
<keyword evidence="3" id="KW-1185">Reference proteome</keyword>
<protein>
    <submittedName>
        <fullName evidence="2">Uncharacterized protein</fullName>
    </submittedName>
</protein>
<accession>L9JCW5</accession>
<reference evidence="3" key="2">
    <citation type="journal article" date="2013" name="Nat. Commun.">
        <title>Genome of the Chinese tree shrew.</title>
        <authorList>
            <person name="Fan Y."/>
            <person name="Huang Z.Y."/>
            <person name="Cao C.C."/>
            <person name="Chen C.S."/>
            <person name="Chen Y.X."/>
            <person name="Fan D.D."/>
            <person name="He J."/>
            <person name="Hou H.L."/>
            <person name="Hu L."/>
            <person name="Hu X.T."/>
            <person name="Jiang X.T."/>
            <person name="Lai R."/>
            <person name="Lang Y.S."/>
            <person name="Liang B."/>
            <person name="Liao S.G."/>
            <person name="Mu D."/>
            <person name="Ma Y.Y."/>
            <person name="Niu Y.Y."/>
            <person name="Sun X.Q."/>
            <person name="Xia J.Q."/>
            <person name="Xiao J."/>
            <person name="Xiong Z.Q."/>
            <person name="Xu L."/>
            <person name="Yang L."/>
            <person name="Zhang Y."/>
            <person name="Zhao W."/>
            <person name="Zhao X.D."/>
            <person name="Zheng Y.T."/>
            <person name="Zhou J.M."/>
            <person name="Zhu Y.B."/>
            <person name="Zhang G.J."/>
            <person name="Wang J."/>
            <person name="Yao Y.G."/>
        </authorList>
    </citation>
    <scope>NUCLEOTIDE SEQUENCE [LARGE SCALE GENOMIC DNA]</scope>
</reference>
<name>L9JCW5_TUPCH</name>
<evidence type="ECO:0000256" key="1">
    <source>
        <dbReference type="SAM" id="MobiDB-lite"/>
    </source>
</evidence>
<feature type="region of interest" description="Disordered" evidence="1">
    <location>
        <begin position="116"/>
        <end position="208"/>
    </location>
</feature>
<feature type="region of interest" description="Disordered" evidence="1">
    <location>
        <begin position="47"/>
        <end position="67"/>
    </location>
</feature>
<evidence type="ECO:0000313" key="3">
    <source>
        <dbReference type="Proteomes" id="UP000011518"/>
    </source>
</evidence>
<dbReference type="Proteomes" id="UP000011518">
    <property type="component" value="Unassembled WGS sequence"/>
</dbReference>
<evidence type="ECO:0000313" key="2">
    <source>
        <dbReference type="EMBL" id="ELW48149.1"/>
    </source>
</evidence>
<dbReference type="InParanoid" id="L9JCW5"/>
<feature type="compositionally biased region" description="Polar residues" evidence="1">
    <location>
        <begin position="174"/>
        <end position="185"/>
    </location>
</feature>
<dbReference type="AlphaFoldDB" id="L9JCW5"/>
<dbReference type="EMBL" id="KB321070">
    <property type="protein sequence ID" value="ELW48149.1"/>
    <property type="molecule type" value="Genomic_DNA"/>
</dbReference>
<feature type="region of interest" description="Disordered" evidence="1">
    <location>
        <begin position="79"/>
        <end position="104"/>
    </location>
</feature>
<gene>
    <name evidence="2" type="ORF">TREES_T100000977</name>
</gene>
<reference evidence="3" key="1">
    <citation type="submission" date="2012-07" db="EMBL/GenBank/DDBJ databases">
        <title>Genome of the Chinese tree shrew, a rising model animal genetically related to primates.</title>
        <authorList>
            <person name="Zhang G."/>
            <person name="Fan Y."/>
            <person name="Yao Y."/>
            <person name="Huang Z."/>
        </authorList>
    </citation>
    <scope>NUCLEOTIDE SEQUENCE [LARGE SCALE GENOMIC DNA]</scope>
</reference>
<sequence length="208" mass="21728">MRHAPASFQCEWIEWSSHVAATVCKSPRLLCSSRAAAPCTWPLLRSDRSGAPQGLSAPPKPGLLPRPRPAQRALWLGPHRAPTPMQCGPRRKLSPGTGPVESRVCGLRGSRLVPGKQLRGCPRSGATPGSGAGETVTSAGGRRTAYGDSLVSPPPGPSGNHPFTFRPIPRPTPLSFSDQGLSSSPIDHRDLVTSVKAELGGPGVGSDT</sequence>
<proteinExistence type="predicted"/>
<feature type="compositionally biased region" description="Pro residues" evidence="1">
    <location>
        <begin position="58"/>
        <end position="67"/>
    </location>
</feature>